<organism evidence="1 2">
    <name type="scientific">Cerrena zonata</name>
    <dbReference type="NCBI Taxonomy" id="2478898"/>
    <lineage>
        <taxon>Eukaryota</taxon>
        <taxon>Fungi</taxon>
        <taxon>Dikarya</taxon>
        <taxon>Basidiomycota</taxon>
        <taxon>Agaricomycotina</taxon>
        <taxon>Agaricomycetes</taxon>
        <taxon>Polyporales</taxon>
        <taxon>Cerrenaceae</taxon>
        <taxon>Cerrena</taxon>
    </lineage>
</organism>
<accession>A0AAW0G2T9</accession>
<protein>
    <recommendedName>
        <fullName evidence="3">CHAD domain-containing protein</fullName>
    </recommendedName>
</protein>
<dbReference type="EMBL" id="JASBNA010000031">
    <property type="protein sequence ID" value="KAK7683365.1"/>
    <property type="molecule type" value="Genomic_DNA"/>
</dbReference>
<evidence type="ECO:0000313" key="1">
    <source>
        <dbReference type="EMBL" id="KAK7683365.1"/>
    </source>
</evidence>
<dbReference type="Proteomes" id="UP001385951">
    <property type="component" value="Unassembled WGS sequence"/>
</dbReference>
<evidence type="ECO:0008006" key="3">
    <source>
        <dbReference type="Google" id="ProtNLM"/>
    </source>
</evidence>
<dbReference type="AlphaFoldDB" id="A0AAW0G2T9"/>
<evidence type="ECO:0000313" key="2">
    <source>
        <dbReference type="Proteomes" id="UP001385951"/>
    </source>
</evidence>
<proteinExistence type="predicted"/>
<keyword evidence="2" id="KW-1185">Reference proteome</keyword>
<gene>
    <name evidence="1" type="ORF">QCA50_013627</name>
</gene>
<reference evidence="1 2" key="1">
    <citation type="submission" date="2022-09" db="EMBL/GenBank/DDBJ databases">
        <authorList>
            <person name="Palmer J.M."/>
        </authorList>
    </citation>
    <scope>NUCLEOTIDE SEQUENCE [LARGE SCALE GENOMIC DNA]</scope>
    <source>
        <strain evidence="1 2">DSM 7382</strain>
    </source>
</reference>
<name>A0AAW0G2T9_9APHY</name>
<sequence length="155" mass="17981">MVVHTARALSHRLDRLEPSQRLVRSRKQRSDLHQPRTNVKKSLTFAERTIRKTVWDTTRSNMKADLQAARDEIRSLAGLLAGKYGHAVDHWYDRIMQTARLAKNGRRTSRWNAYMSLRLRQINLALSAGAPKKKANDREALDLIREEWAVLQTIL</sequence>
<comment type="caution">
    <text evidence="1">The sequence shown here is derived from an EMBL/GenBank/DDBJ whole genome shotgun (WGS) entry which is preliminary data.</text>
</comment>